<name>A0A0S2DGA9_LYSEN</name>
<accession>A0A0S2DGA9</accession>
<sequence>MKRLVPLAWLACALLPLAAVAADDAALEKGLTDAMRYDRAKGERAAPSGPALQAYIQAGYLELKPSVRADYTDYRLLKKPAPFMGQALVMVEEEYMTQYIGCCVDEGVSAVVRVDGSTAAMETFAKANACSFEPKYDPAEALTANRLGIGLPPGKYAKLSCHERDANP</sequence>
<gene>
    <name evidence="1" type="ORF">GLE_2018</name>
</gene>
<dbReference type="KEGG" id="lez:GLE_2018"/>
<dbReference type="OrthoDB" id="5624645at2"/>
<dbReference type="Proteomes" id="UP000061569">
    <property type="component" value="Chromosome"/>
</dbReference>
<proteinExistence type="predicted"/>
<dbReference type="AlphaFoldDB" id="A0A0S2DGA9"/>
<reference evidence="1 2" key="1">
    <citation type="submission" date="2015-11" db="EMBL/GenBank/DDBJ databases">
        <title>Genome sequences of Lysobacter enzymogenes strain C3 and Lysobacter antibioticus ATCC 29479.</title>
        <authorList>
            <person name="Kobayashi D.Y."/>
        </authorList>
    </citation>
    <scope>NUCLEOTIDE SEQUENCE [LARGE SCALE GENOMIC DNA]</scope>
    <source>
        <strain evidence="1 2">C3</strain>
    </source>
</reference>
<evidence type="ECO:0000313" key="1">
    <source>
        <dbReference type="EMBL" id="ALN57368.1"/>
    </source>
</evidence>
<dbReference type="EMBL" id="CP013140">
    <property type="protein sequence ID" value="ALN57368.1"/>
    <property type="molecule type" value="Genomic_DNA"/>
</dbReference>
<protein>
    <submittedName>
        <fullName evidence="1">Uncharacterized protein</fullName>
    </submittedName>
</protein>
<organism evidence="1 2">
    <name type="scientific">Lysobacter enzymogenes</name>
    <dbReference type="NCBI Taxonomy" id="69"/>
    <lineage>
        <taxon>Bacteria</taxon>
        <taxon>Pseudomonadati</taxon>
        <taxon>Pseudomonadota</taxon>
        <taxon>Gammaproteobacteria</taxon>
        <taxon>Lysobacterales</taxon>
        <taxon>Lysobacteraceae</taxon>
        <taxon>Lysobacter</taxon>
    </lineage>
</organism>
<dbReference type="PATRIC" id="fig|69.6.peg.1983"/>
<evidence type="ECO:0000313" key="2">
    <source>
        <dbReference type="Proteomes" id="UP000061569"/>
    </source>
</evidence>